<dbReference type="EMBL" id="CAJVCH010509751">
    <property type="protein sequence ID" value="CAG7821397.1"/>
    <property type="molecule type" value="Genomic_DNA"/>
</dbReference>
<feature type="non-terminal residue" evidence="1">
    <location>
        <position position="1"/>
    </location>
</feature>
<sequence>MPDPMLFTNLRILTIPCGINEDLLTDLLSASPNLQEIHGGVYSPEIKVLAEIGKIHLVKELQFKYMDALGRRLDHKACRAFIQAKPKLVKLSAHAFDFQRNKKHEYYWSILESILESGRSSLEFLEIDFQTLLLLVTTKQIIGFDRLRVLQLEVPNRNLSPGSLEFDWKTLFPNLTTFVLILVSDKSSISSTNEGSKSYINNKSSPCRSVLDVTVYNASYEPAPNNLCQFL</sequence>
<evidence type="ECO:0000313" key="2">
    <source>
        <dbReference type="Proteomes" id="UP000708208"/>
    </source>
</evidence>
<dbReference type="AlphaFoldDB" id="A0A8J2PF86"/>
<keyword evidence="2" id="KW-1185">Reference proteome</keyword>
<reference evidence="1" key="1">
    <citation type="submission" date="2021-06" db="EMBL/GenBank/DDBJ databases">
        <authorList>
            <person name="Hodson N. C."/>
            <person name="Mongue J. A."/>
            <person name="Jaron S. K."/>
        </authorList>
    </citation>
    <scope>NUCLEOTIDE SEQUENCE</scope>
</reference>
<dbReference type="Proteomes" id="UP000708208">
    <property type="component" value="Unassembled WGS sequence"/>
</dbReference>
<comment type="caution">
    <text evidence="1">The sequence shown here is derived from an EMBL/GenBank/DDBJ whole genome shotgun (WGS) entry which is preliminary data.</text>
</comment>
<protein>
    <submittedName>
        <fullName evidence="1">Uncharacterized protein</fullName>
    </submittedName>
</protein>
<organism evidence="1 2">
    <name type="scientific">Allacma fusca</name>
    <dbReference type="NCBI Taxonomy" id="39272"/>
    <lineage>
        <taxon>Eukaryota</taxon>
        <taxon>Metazoa</taxon>
        <taxon>Ecdysozoa</taxon>
        <taxon>Arthropoda</taxon>
        <taxon>Hexapoda</taxon>
        <taxon>Collembola</taxon>
        <taxon>Symphypleona</taxon>
        <taxon>Sminthuridae</taxon>
        <taxon>Allacma</taxon>
    </lineage>
</organism>
<name>A0A8J2PF86_9HEXA</name>
<feature type="non-terminal residue" evidence="1">
    <location>
        <position position="231"/>
    </location>
</feature>
<accession>A0A8J2PF86</accession>
<gene>
    <name evidence="1" type="ORF">AFUS01_LOCUS31739</name>
</gene>
<evidence type="ECO:0000313" key="1">
    <source>
        <dbReference type="EMBL" id="CAG7821397.1"/>
    </source>
</evidence>
<proteinExistence type="predicted"/>